<accession>T0PI41</accession>
<dbReference type="GeneID" id="19957828"/>
<keyword evidence="2" id="KW-1185">Reference proteome</keyword>
<gene>
    <name evidence="1" type="ORF">SDRG_17101</name>
</gene>
<dbReference type="Proteomes" id="UP000030762">
    <property type="component" value="Unassembled WGS sequence"/>
</dbReference>
<dbReference type="EMBL" id="JH767327">
    <property type="protein sequence ID" value="EQC25024.1"/>
    <property type="molecule type" value="Genomic_DNA"/>
</dbReference>
<evidence type="ECO:0000313" key="2">
    <source>
        <dbReference type="Proteomes" id="UP000030762"/>
    </source>
</evidence>
<reference evidence="1 2" key="1">
    <citation type="submission" date="2012-04" db="EMBL/GenBank/DDBJ databases">
        <title>The Genome Sequence of Saprolegnia declina VS20.</title>
        <authorList>
            <consortium name="The Broad Institute Genome Sequencing Platform"/>
            <person name="Russ C."/>
            <person name="Nusbaum C."/>
            <person name="Tyler B."/>
            <person name="van West P."/>
            <person name="Dieguez-Uribeondo J."/>
            <person name="de Bruijn I."/>
            <person name="Tripathy S."/>
            <person name="Jiang R."/>
            <person name="Young S.K."/>
            <person name="Zeng Q."/>
            <person name="Gargeya S."/>
            <person name="Fitzgerald M."/>
            <person name="Haas B."/>
            <person name="Abouelleil A."/>
            <person name="Alvarado L."/>
            <person name="Arachchi H.M."/>
            <person name="Berlin A."/>
            <person name="Chapman S.B."/>
            <person name="Goldberg J."/>
            <person name="Griggs A."/>
            <person name="Gujja S."/>
            <person name="Hansen M."/>
            <person name="Howarth C."/>
            <person name="Imamovic A."/>
            <person name="Larimer J."/>
            <person name="McCowen C."/>
            <person name="Montmayeur A."/>
            <person name="Murphy C."/>
            <person name="Neiman D."/>
            <person name="Pearson M."/>
            <person name="Priest M."/>
            <person name="Roberts A."/>
            <person name="Saif S."/>
            <person name="Shea T."/>
            <person name="Sisk P."/>
            <person name="Sykes S."/>
            <person name="Wortman J."/>
            <person name="Nusbaum C."/>
            <person name="Birren B."/>
        </authorList>
    </citation>
    <scope>NUCLEOTIDE SEQUENCE [LARGE SCALE GENOMIC DNA]</scope>
    <source>
        <strain evidence="1 2">VS20</strain>
    </source>
</reference>
<dbReference type="VEuPathDB" id="FungiDB:SDRG_17101"/>
<organism evidence="1 2">
    <name type="scientific">Saprolegnia diclina (strain VS20)</name>
    <dbReference type="NCBI Taxonomy" id="1156394"/>
    <lineage>
        <taxon>Eukaryota</taxon>
        <taxon>Sar</taxon>
        <taxon>Stramenopiles</taxon>
        <taxon>Oomycota</taxon>
        <taxon>Saprolegniomycetes</taxon>
        <taxon>Saprolegniales</taxon>
        <taxon>Saprolegniaceae</taxon>
        <taxon>Saprolegnia</taxon>
    </lineage>
</organism>
<sequence>MDDDALVNLDESLGNYSLELDAARTARNALAMGTLDAIAARRVHQATATDDAMWATKVQCAWRRHVAKKVYVDLLWAQYQVEEAQRQAVIRQHVADTTRLLQTLDLQEQLANAQYLAKLRQNHLHRVAYSIQRTYRAHARRKLTLKRAATVPANLGR</sequence>
<dbReference type="AlphaFoldDB" id="T0PI41"/>
<proteinExistence type="predicted"/>
<dbReference type="RefSeq" id="XP_008621558.1">
    <property type="nucleotide sequence ID" value="XM_008623336.1"/>
</dbReference>
<dbReference type="InParanoid" id="T0PI41"/>
<protein>
    <submittedName>
        <fullName evidence="1">Uncharacterized protein</fullName>
    </submittedName>
</protein>
<evidence type="ECO:0000313" key="1">
    <source>
        <dbReference type="EMBL" id="EQC25024.1"/>
    </source>
</evidence>
<name>T0PI41_SAPDV</name>